<dbReference type="RefSeq" id="WP_257560848.1">
    <property type="nucleotide sequence ID" value="NZ_JANKBY010000441.1"/>
</dbReference>
<dbReference type="AlphaFoldDB" id="A0A9X2MFD8"/>
<dbReference type="EMBL" id="JANKBY010000441">
    <property type="protein sequence ID" value="MCR1824877.1"/>
    <property type="molecule type" value="Genomic_DNA"/>
</dbReference>
<keyword evidence="1" id="KW-0472">Membrane</keyword>
<evidence type="ECO:0000313" key="3">
    <source>
        <dbReference type="Proteomes" id="UP001140817"/>
    </source>
</evidence>
<keyword evidence="1" id="KW-1133">Transmembrane helix</keyword>
<gene>
    <name evidence="2" type="ORF">NSA58_19025</name>
</gene>
<sequence length="64" mass="7366">MSAGAAVLFAISIVIFTFILIIFNTCDYMLIDKIFSKISKKKQYMISFIAIVYLLVYLTLNLYN</sequence>
<comment type="caution">
    <text evidence="2">The sequence shown here is derived from an EMBL/GenBank/DDBJ whole genome shotgun (WGS) entry which is preliminary data.</text>
</comment>
<name>A0A9X2MFD8_9FIRM</name>
<dbReference type="Proteomes" id="UP001140817">
    <property type="component" value="Unassembled WGS sequence"/>
</dbReference>
<feature type="transmembrane region" description="Helical" evidence="1">
    <location>
        <begin position="6"/>
        <end position="23"/>
    </location>
</feature>
<keyword evidence="3" id="KW-1185">Reference proteome</keyword>
<organism evidence="2 3">
    <name type="scientific">Terrisporobacter muris</name>
    <dbReference type="NCBI Taxonomy" id="2963284"/>
    <lineage>
        <taxon>Bacteria</taxon>
        <taxon>Bacillati</taxon>
        <taxon>Bacillota</taxon>
        <taxon>Clostridia</taxon>
        <taxon>Peptostreptococcales</taxon>
        <taxon>Peptostreptococcaceae</taxon>
        <taxon>Terrisporobacter</taxon>
    </lineage>
</organism>
<accession>A0A9X2MFD8</accession>
<evidence type="ECO:0000256" key="1">
    <source>
        <dbReference type="SAM" id="Phobius"/>
    </source>
</evidence>
<feature type="non-terminal residue" evidence="2">
    <location>
        <position position="64"/>
    </location>
</feature>
<reference evidence="2" key="1">
    <citation type="submission" date="2022-07" db="EMBL/GenBank/DDBJ databases">
        <title>Enhanced cultured diversity of the mouse gut microbiota enables custom-made synthetic communities.</title>
        <authorList>
            <person name="Afrizal A."/>
        </authorList>
    </citation>
    <scope>NUCLEOTIDE SEQUENCE</scope>
    <source>
        <strain evidence="2">DSM 29186</strain>
    </source>
</reference>
<protein>
    <submittedName>
        <fullName evidence="2">Uncharacterized protein</fullName>
    </submittedName>
</protein>
<feature type="transmembrane region" description="Helical" evidence="1">
    <location>
        <begin position="44"/>
        <end position="63"/>
    </location>
</feature>
<evidence type="ECO:0000313" key="2">
    <source>
        <dbReference type="EMBL" id="MCR1824877.1"/>
    </source>
</evidence>
<keyword evidence="1" id="KW-0812">Transmembrane</keyword>
<proteinExistence type="predicted"/>